<evidence type="ECO:0000313" key="7">
    <source>
        <dbReference type="EMBL" id="SKA97705.1"/>
    </source>
</evidence>
<protein>
    <submittedName>
        <fullName evidence="7">Dihydropyrimidinase</fullName>
    </submittedName>
</protein>
<dbReference type="PANTHER" id="PTHR11647">
    <property type="entry name" value="HYDRANTOINASE/DIHYDROPYRIMIDINASE FAMILY MEMBER"/>
    <property type="match status" value="1"/>
</dbReference>
<dbReference type="Proteomes" id="UP000190105">
    <property type="component" value="Unassembled WGS sequence"/>
</dbReference>
<evidence type="ECO:0000259" key="6">
    <source>
        <dbReference type="Pfam" id="PF01979"/>
    </source>
</evidence>
<dbReference type="GO" id="GO:0046872">
    <property type="term" value="F:metal ion binding"/>
    <property type="evidence" value="ECO:0007669"/>
    <property type="project" value="UniProtKB-KW"/>
</dbReference>
<name>A0A1T4Y8U8_9CLOT</name>
<dbReference type="SUPFAM" id="SSF51338">
    <property type="entry name" value="Composite domain of metallo-dependent hydrolases"/>
    <property type="match status" value="2"/>
</dbReference>
<keyword evidence="3" id="KW-0479">Metal-binding</keyword>
<reference evidence="8" key="1">
    <citation type="submission" date="2017-02" db="EMBL/GenBank/DDBJ databases">
        <authorList>
            <person name="Varghese N."/>
            <person name="Submissions S."/>
        </authorList>
    </citation>
    <scope>NUCLEOTIDE SEQUENCE [LARGE SCALE GENOMIC DNA]</scope>
    <source>
        <strain evidence="8">USBA 833</strain>
    </source>
</reference>
<feature type="modified residue" description="N6-carboxylysine" evidence="5">
    <location>
        <position position="150"/>
    </location>
</feature>
<dbReference type="Gene3D" id="2.30.40.10">
    <property type="entry name" value="Urease, subunit C, domain 1"/>
    <property type="match status" value="1"/>
</dbReference>
<dbReference type="InterPro" id="IPR032466">
    <property type="entry name" value="Metal_Hydrolase"/>
</dbReference>
<comment type="similarity">
    <text evidence="2">Belongs to the metallo-dependent hydrolases superfamily. Hydantoinase/dihydropyrimidinase family.</text>
</comment>
<dbReference type="GO" id="GO:0005829">
    <property type="term" value="C:cytosol"/>
    <property type="evidence" value="ECO:0007669"/>
    <property type="project" value="TreeGrafter"/>
</dbReference>
<dbReference type="Gene3D" id="3.20.20.140">
    <property type="entry name" value="Metal-dependent hydrolases"/>
    <property type="match status" value="1"/>
</dbReference>
<evidence type="ECO:0000256" key="3">
    <source>
        <dbReference type="ARBA" id="ARBA00022723"/>
    </source>
</evidence>
<dbReference type="InterPro" id="IPR011059">
    <property type="entry name" value="Metal-dep_hydrolase_composite"/>
</dbReference>
<dbReference type="InterPro" id="IPR011778">
    <property type="entry name" value="Hydantoinase/dihydroPyrase"/>
</dbReference>
<evidence type="ECO:0000256" key="5">
    <source>
        <dbReference type="PIRSR" id="PIRSR611778-50"/>
    </source>
</evidence>
<dbReference type="PANTHER" id="PTHR11647:SF1">
    <property type="entry name" value="COLLAPSIN RESPONSE MEDIATOR PROTEIN"/>
    <property type="match status" value="1"/>
</dbReference>
<keyword evidence="8" id="KW-1185">Reference proteome</keyword>
<sequence>MRTLIKNGKIADERGIYEGDIYIEDGIIKKIGKDLKDDCENLVEAKGKLIIPGGVDVHTHFNLHAGNFIAEDDFYSGTVAAACGGTTTIVDHMGFGPKGCSLFHQARVYHEYAKDSVIDYGFHGVIQHIDDDILNELEIMIRDEGISSFKIYLTYDFKIEDGDVLRLMERLKGLGGILCIHCENDSIINYLKKEFINEGKREPIYHSKSRPDLCEAEAVGRIIDICDMAQNPNIYIVHLSTLKALERVKKVKQSGQNIFAETCPQYLLLSEDKYLNEDGIKYILSPPLRDKNNQQFLWEGIRQGLIDAVATDHCPFSLQYKNYGKDDFTKCPNGIGGVEERIPLMFSEGVMKGRISLSKFIEVCCTNPAKIFGLYPKKGTISIGSDGDLVIIDTEKETVLSKDMLHSRCDYTAYEGLKLKGYPVLTLSRGEVIVKDNEFIGERGRGQYLKRLGNLNKKGC</sequence>
<evidence type="ECO:0000256" key="2">
    <source>
        <dbReference type="ARBA" id="ARBA00008829"/>
    </source>
</evidence>
<dbReference type="InterPro" id="IPR050378">
    <property type="entry name" value="Metallo-dep_Hydrolases_sf"/>
</dbReference>
<evidence type="ECO:0000256" key="1">
    <source>
        <dbReference type="ARBA" id="ARBA00001947"/>
    </source>
</evidence>
<dbReference type="NCBIfam" id="TIGR02033">
    <property type="entry name" value="D-hydantoinase"/>
    <property type="match status" value="1"/>
</dbReference>
<dbReference type="OrthoDB" id="9765462at2"/>
<comment type="cofactor">
    <cofactor evidence="1">
        <name>Zn(2+)</name>
        <dbReference type="ChEBI" id="CHEBI:29105"/>
    </cofactor>
</comment>
<organism evidence="7 8">
    <name type="scientific">Caloramator quimbayensis</name>
    <dbReference type="NCBI Taxonomy" id="1147123"/>
    <lineage>
        <taxon>Bacteria</taxon>
        <taxon>Bacillati</taxon>
        <taxon>Bacillota</taxon>
        <taxon>Clostridia</taxon>
        <taxon>Eubacteriales</taxon>
        <taxon>Clostridiaceae</taxon>
        <taxon>Caloramator</taxon>
    </lineage>
</organism>
<dbReference type="CDD" id="cd01314">
    <property type="entry name" value="D-HYD"/>
    <property type="match status" value="1"/>
</dbReference>
<dbReference type="STRING" id="1147123.SAMN05443428_12612"/>
<accession>A0A1T4Y8U8</accession>
<evidence type="ECO:0000313" key="8">
    <source>
        <dbReference type="Proteomes" id="UP000190105"/>
    </source>
</evidence>
<dbReference type="FunFam" id="3.20.20.140:FF:000174">
    <property type="entry name" value="Dihydropyrimidinase-related protein 2"/>
    <property type="match status" value="1"/>
</dbReference>
<dbReference type="GO" id="GO:0016812">
    <property type="term" value="F:hydrolase activity, acting on carbon-nitrogen (but not peptide) bonds, in cyclic amides"/>
    <property type="evidence" value="ECO:0007669"/>
    <property type="project" value="TreeGrafter"/>
</dbReference>
<dbReference type="SUPFAM" id="SSF51556">
    <property type="entry name" value="Metallo-dependent hydrolases"/>
    <property type="match status" value="1"/>
</dbReference>
<dbReference type="RefSeq" id="WP_078697486.1">
    <property type="nucleotide sequence ID" value="NZ_FUYH01000026.1"/>
</dbReference>
<dbReference type="Pfam" id="PF01979">
    <property type="entry name" value="Amidohydro_1"/>
    <property type="match status" value="1"/>
</dbReference>
<feature type="domain" description="Amidohydrolase-related" evidence="6">
    <location>
        <begin position="50"/>
        <end position="432"/>
    </location>
</feature>
<dbReference type="AlphaFoldDB" id="A0A1T4Y8U8"/>
<evidence type="ECO:0000256" key="4">
    <source>
        <dbReference type="ARBA" id="ARBA00022801"/>
    </source>
</evidence>
<gene>
    <name evidence="7" type="ORF">SAMN05443428_12612</name>
</gene>
<comment type="PTM">
    <text evidence="5">Carbamylation allows a single lysine to coordinate two divalent metal cations.</text>
</comment>
<dbReference type="EMBL" id="FUYH01000026">
    <property type="protein sequence ID" value="SKA97705.1"/>
    <property type="molecule type" value="Genomic_DNA"/>
</dbReference>
<proteinExistence type="inferred from homology"/>
<dbReference type="InterPro" id="IPR006680">
    <property type="entry name" value="Amidohydro-rel"/>
</dbReference>
<keyword evidence="4" id="KW-0378">Hydrolase</keyword>